<dbReference type="InterPro" id="IPR036397">
    <property type="entry name" value="RNaseH_sf"/>
</dbReference>
<dbReference type="Proteomes" id="UP000257109">
    <property type="component" value="Unassembled WGS sequence"/>
</dbReference>
<dbReference type="AlphaFoldDB" id="A0A371E4M8"/>
<dbReference type="Gene3D" id="3.30.420.10">
    <property type="entry name" value="Ribonuclease H-like superfamily/Ribonuclease H"/>
    <property type="match status" value="1"/>
</dbReference>
<dbReference type="EMBL" id="QJKJ01016442">
    <property type="protein sequence ID" value="RDX60981.1"/>
    <property type="molecule type" value="Genomic_DNA"/>
</dbReference>
<sequence>MLLFQEFNIEIRDKKGAENLVADHLSQIERENEFPDEQLLHIITSIPWFANICNFVATSQFPLEASRLYKERLKSDAKYYIWDDPYLWRLCNDQVIRRCILDADINSVFQFCHAALGGGYYGSTRTTKKVLDCGFYWSTIFRDAYQFVSTYDKCQKEGMTISRRHEMPQQPILFCEVFDVWGIDFMGPFPVSNVYSYILLIVDYVSRWNALWACRTTYRNPLRMSPYWIVFGKACHLLVEIEHRAYWAVKQCNLAYDQVGQQSKLLLQELDELRLEAYENLDES</sequence>
<keyword evidence="2" id="KW-1185">Reference proteome</keyword>
<dbReference type="GO" id="GO:0003676">
    <property type="term" value="F:nucleic acid binding"/>
    <property type="evidence" value="ECO:0007669"/>
    <property type="project" value="InterPro"/>
</dbReference>
<feature type="non-terminal residue" evidence="1">
    <location>
        <position position="1"/>
    </location>
</feature>
<proteinExistence type="predicted"/>
<name>A0A371E4M8_MUCPR</name>
<dbReference type="InterPro" id="IPR012337">
    <property type="entry name" value="RNaseH-like_sf"/>
</dbReference>
<reference evidence="1" key="1">
    <citation type="submission" date="2018-05" db="EMBL/GenBank/DDBJ databases">
        <title>Draft genome of Mucuna pruriens seed.</title>
        <authorList>
            <person name="Nnadi N.E."/>
            <person name="Vos R."/>
            <person name="Hasami M.H."/>
            <person name="Devisetty U.K."/>
            <person name="Aguiy J.C."/>
        </authorList>
    </citation>
    <scope>NUCLEOTIDE SEQUENCE [LARGE SCALE GENOMIC DNA]</scope>
    <source>
        <strain evidence="1">JCA_2017</strain>
    </source>
</reference>
<dbReference type="SUPFAM" id="SSF53098">
    <property type="entry name" value="Ribonuclease H-like"/>
    <property type="match status" value="1"/>
</dbReference>
<comment type="caution">
    <text evidence="1">The sequence shown here is derived from an EMBL/GenBank/DDBJ whole genome shotgun (WGS) entry which is preliminary data.</text>
</comment>
<dbReference type="InterPro" id="IPR052160">
    <property type="entry name" value="Gypsy_RT_Integrase-like"/>
</dbReference>
<dbReference type="Gene3D" id="1.10.340.70">
    <property type="match status" value="1"/>
</dbReference>
<evidence type="ECO:0000313" key="1">
    <source>
        <dbReference type="EMBL" id="RDX60981.1"/>
    </source>
</evidence>
<protein>
    <submittedName>
        <fullName evidence="1">Mitochondrial protein</fullName>
    </submittedName>
</protein>
<gene>
    <name evidence="1" type="ORF">CR513_60834</name>
</gene>
<organism evidence="1 2">
    <name type="scientific">Mucuna pruriens</name>
    <name type="common">Velvet bean</name>
    <name type="synonym">Dolichos pruriens</name>
    <dbReference type="NCBI Taxonomy" id="157652"/>
    <lineage>
        <taxon>Eukaryota</taxon>
        <taxon>Viridiplantae</taxon>
        <taxon>Streptophyta</taxon>
        <taxon>Embryophyta</taxon>
        <taxon>Tracheophyta</taxon>
        <taxon>Spermatophyta</taxon>
        <taxon>Magnoliopsida</taxon>
        <taxon>eudicotyledons</taxon>
        <taxon>Gunneridae</taxon>
        <taxon>Pentapetalae</taxon>
        <taxon>rosids</taxon>
        <taxon>fabids</taxon>
        <taxon>Fabales</taxon>
        <taxon>Fabaceae</taxon>
        <taxon>Papilionoideae</taxon>
        <taxon>50 kb inversion clade</taxon>
        <taxon>NPAAA clade</taxon>
        <taxon>indigoferoid/millettioid clade</taxon>
        <taxon>Phaseoleae</taxon>
        <taxon>Mucuna</taxon>
    </lineage>
</organism>
<accession>A0A371E4M8</accession>
<dbReference type="OrthoDB" id="1433105at2759"/>
<dbReference type="PANTHER" id="PTHR47266">
    <property type="entry name" value="ENDONUCLEASE-RELATED"/>
    <property type="match status" value="1"/>
</dbReference>
<evidence type="ECO:0000313" key="2">
    <source>
        <dbReference type="Proteomes" id="UP000257109"/>
    </source>
</evidence>